<reference evidence="6 7" key="1">
    <citation type="submission" date="2016-05" db="EMBL/GenBank/DDBJ databases">
        <title>Microbial solvent formation.</title>
        <authorList>
            <person name="Poehlein A."/>
            <person name="Montoya Solano J.D."/>
            <person name="Flitsch S."/>
            <person name="Krabben P."/>
            <person name="Duerre P."/>
            <person name="Daniel R."/>
        </authorList>
    </citation>
    <scope>NUCLEOTIDE SEQUENCE [LARGE SCALE GENOMIC DNA]</scope>
    <source>
        <strain evidence="6 7">DSM 2619</strain>
    </source>
</reference>
<dbReference type="Proteomes" id="UP000190890">
    <property type="component" value="Unassembled WGS sequence"/>
</dbReference>
<dbReference type="SUPFAM" id="SSF52172">
    <property type="entry name" value="CheY-like"/>
    <property type="match status" value="1"/>
</dbReference>
<dbReference type="GO" id="GO:0000160">
    <property type="term" value="P:phosphorelay signal transduction system"/>
    <property type="evidence" value="ECO:0007669"/>
    <property type="project" value="InterPro"/>
</dbReference>
<dbReference type="InterPro" id="IPR001789">
    <property type="entry name" value="Sig_transdc_resp-reg_receiver"/>
</dbReference>
<evidence type="ECO:0000256" key="2">
    <source>
        <dbReference type="ARBA" id="ARBA00022553"/>
    </source>
</evidence>
<proteinExistence type="predicted"/>
<evidence type="ECO:0000259" key="5">
    <source>
        <dbReference type="PROSITE" id="PS50110"/>
    </source>
</evidence>
<dbReference type="InterPro" id="IPR011006">
    <property type="entry name" value="CheY-like_superfamily"/>
</dbReference>
<comment type="caution">
    <text evidence="6">The sequence shown here is derived from an EMBL/GenBank/DDBJ whole genome shotgun (WGS) entry which is preliminary data.</text>
</comment>
<dbReference type="Pfam" id="PF00072">
    <property type="entry name" value="Response_reg"/>
    <property type="match status" value="1"/>
</dbReference>
<keyword evidence="7" id="KW-1185">Reference proteome</keyword>
<dbReference type="STRING" id="29367.CLPUN_32960"/>
<dbReference type="AlphaFoldDB" id="A0A1S8TC25"/>
<dbReference type="PANTHER" id="PTHR44591">
    <property type="entry name" value="STRESS RESPONSE REGULATOR PROTEIN 1"/>
    <property type="match status" value="1"/>
</dbReference>
<organism evidence="6 7">
    <name type="scientific">Clostridium puniceum</name>
    <dbReference type="NCBI Taxonomy" id="29367"/>
    <lineage>
        <taxon>Bacteria</taxon>
        <taxon>Bacillati</taxon>
        <taxon>Bacillota</taxon>
        <taxon>Clostridia</taxon>
        <taxon>Eubacteriales</taxon>
        <taxon>Clostridiaceae</taxon>
        <taxon>Clostridium</taxon>
    </lineage>
</organism>
<dbReference type="PANTHER" id="PTHR44591:SF3">
    <property type="entry name" value="RESPONSE REGULATORY DOMAIN-CONTAINING PROTEIN"/>
    <property type="match status" value="1"/>
</dbReference>
<dbReference type="Gene3D" id="3.40.50.2300">
    <property type="match status" value="1"/>
</dbReference>
<dbReference type="EMBL" id="LZZM01000186">
    <property type="protein sequence ID" value="OOM75350.1"/>
    <property type="molecule type" value="Genomic_DNA"/>
</dbReference>
<evidence type="ECO:0000256" key="4">
    <source>
        <dbReference type="PROSITE-ProRule" id="PRU00169"/>
    </source>
</evidence>
<dbReference type="RefSeq" id="WP_077848336.1">
    <property type="nucleotide sequence ID" value="NZ_LZZM01000186.1"/>
</dbReference>
<evidence type="ECO:0000256" key="3">
    <source>
        <dbReference type="ARBA" id="ARBA00024867"/>
    </source>
</evidence>
<keyword evidence="2 4" id="KW-0597">Phosphoprotein</keyword>
<feature type="modified residue" description="4-aspartylphosphate" evidence="4">
    <location>
        <position position="57"/>
    </location>
</feature>
<feature type="domain" description="Response regulatory" evidence="5">
    <location>
        <begin position="7"/>
        <end position="125"/>
    </location>
</feature>
<evidence type="ECO:0000313" key="6">
    <source>
        <dbReference type="EMBL" id="OOM75350.1"/>
    </source>
</evidence>
<dbReference type="OrthoDB" id="9797769at2"/>
<comment type="function">
    <text evidence="3">May play the central regulatory role in sporulation. It may be an element of the effector pathway responsible for the activation of sporulation genes in response to nutritional stress. Spo0A may act in concert with spo0H (a sigma factor) to control the expression of some genes that are critical to the sporulation process.</text>
</comment>
<sequence>MGDAKKNILVTDDSASIRSFIRGLLEEANYNVVEASDGNEGIQVYKKAGNIDLIITDIYMPQKSGLELVVELKEDDKNLKIIVLSDGGKNNFSNELGVVEALGATHFMKKDLIKEQLIDLVNKVLAEE</sequence>
<evidence type="ECO:0000313" key="7">
    <source>
        <dbReference type="Proteomes" id="UP000190890"/>
    </source>
</evidence>
<dbReference type="SMART" id="SM00448">
    <property type="entry name" value="REC"/>
    <property type="match status" value="1"/>
</dbReference>
<gene>
    <name evidence="6" type="primary">cheY_4</name>
    <name evidence="6" type="ORF">CLPUN_32960</name>
</gene>
<name>A0A1S8TC25_9CLOT</name>
<evidence type="ECO:0000256" key="1">
    <source>
        <dbReference type="ARBA" id="ARBA00018672"/>
    </source>
</evidence>
<protein>
    <recommendedName>
        <fullName evidence="1">Stage 0 sporulation protein A homolog</fullName>
    </recommendedName>
</protein>
<dbReference type="InterPro" id="IPR050595">
    <property type="entry name" value="Bact_response_regulator"/>
</dbReference>
<accession>A0A1S8TC25</accession>
<dbReference type="PROSITE" id="PS50110">
    <property type="entry name" value="RESPONSE_REGULATORY"/>
    <property type="match status" value="1"/>
</dbReference>